<evidence type="ECO:0000313" key="2">
    <source>
        <dbReference type="Proteomes" id="UP001062846"/>
    </source>
</evidence>
<reference evidence="1" key="1">
    <citation type="submission" date="2022-02" db="EMBL/GenBank/DDBJ databases">
        <title>Plant Genome Project.</title>
        <authorList>
            <person name="Zhang R.-G."/>
        </authorList>
    </citation>
    <scope>NUCLEOTIDE SEQUENCE</scope>
    <source>
        <strain evidence="1">AT1</strain>
    </source>
</reference>
<name>A0ACC0MLG0_RHOML</name>
<organism evidence="1 2">
    <name type="scientific">Rhododendron molle</name>
    <name type="common">Chinese azalea</name>
    <name type="synonym">Azalea mollis</name>
    <dbReference type="NCBI Taxonomy" id="49168"/>
    <lineage>
        <taxon>Eukaryota</taxon>
        <taxon>Viridiplantae</taxon>
        <taxon>Streptophyta</taxon>
        <taxon>Embryophyta</taxon>
        <taxon>Tracheophyta</taxon>
        <taxon>Spermatophyta</taxon>
        <taxon>Magnoliopsida</taxon>
        <taxon>eudicotyledons</taxon>
        <taxon>Gunneridae</taxon>
        <taxon>Pentapetalae</taxon>
        <taxon>asterids</taxon>
        <taxon>Ericales</taxon>
        <taxon>Ericaceae</taxon>
        <taxon>Ericoideae</taxon>
        <taxon>Rhodoreae</taxon>
        <taxon>Rhododendron</taxon>
    </lineage>
</organism>
<dbReference type="Proteomes" id="UP001062846">
    <property type="component" value="Chromosome 8"/>
</dbReference>
<accession>A0ACC0MLG0</accession>
<comment type="caution">
    <text evidence="1">The sequence shown here is derived from an EMBL/GenBank/DDBJ whole genome shotgun (WGS) entry which is preliminary data.</text>
</comment>
<proteinExistence type="predicted"/>
<dbReference type="EMBL" id="CM046395">
    <property type="protein sequence ID" value="KAI8541886.1"/>
    <property type="molecule type" value="Genomic_DNA"/>
</dbReference>
<gene>
    <name evidence="1" type="ORF">RHMOL_Rhmol08G0095800</name>
</gene>
<sequence>MATLQKFKLLATQCAVTGSPSRSPTTSPVIHLRRRKTLRMFLSRAGSGSGSRRRDESLDHRKDNSAAAAAAADGSPEKIKQQLVVRSKLKDFFVSSPPPPLEERGAENIRERFLRRDDVLSGGGVGGLGGRRGGIRPLSAAFRQRLLRRAWRPVLVAIPE</sequence>
<evidence type="ECO:0000313" key="1">
    <source>
        <dbReference type="EMBL" id="KAI8541886.1"/>
    </source>
</evidence>
<protein>
    <submittedName>
        <fullName evidence="1">Uncharacterized protein</fullName>
    </submittedName>
</protein>
<keyword evidence="2" id="KW-1185">Reference proteome</keyword>